<gene>
    <name evidence="1" type="ORF">PHJA_001303000</name>
</gene>
<sequence length="169" mass="19229">MFDMGTLIRAQDYMLMRTHERNFCLTYDCVDDDYESELLKECDLDLIATMGGLLTSRPLNSCLSHKSSLQKCVEHAKLWLANSDQPIEPNSRTTYASLRELLNRIMASEYFTTTPEIRAPGDLAEVVGNYKLFRAPMLHRSALPPTCLHFPVEGSSAELEQEVNLQFYG</sequence>
<dbReference type="EMBL" id="BMAC01000248">
    <property type="protein sequence ID" value="GFP91590.1"/>
    <property type="molecule type" value="Genomic_DNA"/>
</dbReference>
<comment type="caution">
    <text evidence="1">The sequence shown here is derived from an EMBL/GenBank/DDBJ whole genome shotgun (WGS) entry which is preliminary data.</text>
</comment>
<dbReference type="OrthoDB" id="69150at2759"/>
<keyword evidence="2" id="KW-1185">Reference proteome</keyword>
<organism evidence="1 2">
    <name type="scientific">Phtheirospermum japonicum</name>
    <dbReference type="NCBI Taxonomy" id="374723"/>
    <lineage>
        <taxon>Eukaryota</taxon>
        <taxon>Viridiplantae</taxon>
        <taxon>Streptophyta</taxon>
        <taxon>Embryophyta</taxon>
        <taxon>Tracheophyta</taxon>
        <taxon>Spermatophyta</taxon>
        <taxon>Magnoliopsida</taxon>
        <taxon>eudicotyledons</taxon>
        <taxon>Gunneridae</taxon>
        <taxon>Pentapetalae</taxon>
        <taxon>asterids</taxon>
        <taxon>lamiids</taxon>
        <taxon>Lamiales</taxon>
        <taxon>Orobanchaceae</taxon>
        <taxon>Orobanchaceae incertae sedis</taxon>
        <taxon>Phtheirospermum</taxon>
    </lineage>
</organism>
<evidence type="ECO:0000313" key="2">
    <source>
        <dbReference type="Proteomes" id="UP000653305"/>
    </source>
</evidence>
<dbReference type="PANTHER" id="PTHR37736:SF1">
    <property type="entry name" value="GLYCINE-RICH PROTEIN"/>
    <property type="match status" value="1"/>
</dbReference>
<dbReference type="AlphaFoldDB" id="A0A830BVW3"/>
<dbReference type="PANTHER" id="PTHR37736">
    <property type="entry name" value="GLYCINE-RICH PROTEIN"/>
    <property type="match status" value="1"/>
</dbReference>
<evidence type="ECO:0000313" key="1">
    <source>
        <dbReference type="EMBL" id="GFP91590.1"/>
    </source>
</evidence>
<dbReference type="Proteomes" id="UP000653305">
    <property type="component" value="Unassembled WGS sequence"/>
</dbReference>
<accession>A0A830BVW3</accession>
<reference evidence="1" key="1">
    <citation type="submission" date="2020-07" db="EMBL/GenBank/DDBJ databases">
        <title>Ethylene signaling mediates host invasion by parasitic plants.</title>
        <authorList>
            <person name="Yoshida S."/>
        </authorList>
    </citation>
    <scope>NUCLEOTIDE SEQUENCE</scope>
    <source>
        <strain evidence="1">Okayama</strain>
    </source>
</reference>
<name>A0A830BVW3_9LAMI</name>
<protein>
    <submittedName>
        <fullName evidence="1">Uncharacterized protein</fullName>
    </submittedName>
</protein>
<proteinExistence type="predicted"/>